<dbReference type="EnsemblPlants" id="KQJ87894">
    <property type="protein sequence ID" value="KQJ87894"/>
    <property type="gene ID" value="BRADI_4g14125v3"/>
</dbReference>
<dbReference type="InterPro" id="IPR008700">
    <property type="entry name" value="TypeIII_avirulence_cleave"/>
</dbReference>
<evidence type="ECO:0000259" key="2">
    <source>
        <dbReference type="Pfam" id="PF05627"/>
    </source>
</evidence>
<dbReference type="Gramene" id="KQJ87894">
    <property type="protein sequence ID" value="KQJ87894"/>
    <property type="gene ID" value="BRADI_4g14125v3"/>
</dbReference>
<sequence>MEKIMEQEGKQKQQQERRSSVPAFGEWEETMKAAGGALPDYSLDFTKIRAARMQRKDAPLSATWPAVHELSASGDRRSVGSDTDAGRHRRQHSDGTDLRRPLRPDRAAPKGRSKSKGCLFGCMGGW</sequence>
<dbReference type="PANTHER" id="PTHR33882:SF6">
    <property type="entry name" value="OS11G0603100 PROTEIN"/>
    <property type="match status" value="1"/>
</dbReference>
<reference evidence="4" key="3">
    <citation type="submission" date="2018-08" db="UniProtKB">
        <authorList>
            <consortium name="EnsemblPlants"/>
        </authorList>
    </citation>
    <scope>IDENTIFICATION</scope>
    <source>
        <strain evidence="4">cv. Bd21</strain>
    </source>
</reference>
<reference evidence="3" key="2">
    <citation type="submission" date="2017-06" db="EMBL/GenBank/DDBJ databases">
        <title>WGS assembly of Brachypodium distachyon.</title>
        <authorList>
            <consortium name="The International Brachypodium Initiative"/>
            <person name="Lucas S."/>
            <person name="Harmon-Smith M."/>
            <person name="Lail K."/>
            <person name="Tice H."/>
            <person name="Grimwood J."/>
            <person name="Bruce D."/>
            <person name="Barry K."/>
            <person name="Shu S."/>
            <person name="Lindquist E."/>
            <person name="Wang M."/>
            <person name="Pitluck S."/>
            <person name="Vogel J.P."/>
            <person name="Garvin D.F."/>
            <person name="Mockler T.C."/>
            <person name="Schmutz J."/>
            <person name="Rokhsar D."/>
            <person name="Bevan M.W."/>
        </authorList>
    </citation>
    <scope>NUCLEOTIDE SEQUENCE</scope>
    <source>
        <strain evidence="3">Bd21</strain>
    </source>
</reference>
<feature type="compositionally biased region" description="Basic and acidic residues" evidence="1">
    <location>
        <begin position="1"/>
        <end position="19"/>
    </location>
</feature>
<dbReference type="PANTHER" id="PTHR33882">
    <property type="entry name" value="PATHOGENIC TYPE III EFFECTOR AVIRULENCE FACTOR AVR AVRRPT-CLEAVAGE: CLEAVAGE SITE PROTEIN"/>
    <property type="match status" value="1"/>
</dbReference>
<feature type="domain" description="RIN4 pathogenic type III effector avirulence factor Avr cleavage site" evidence="2">
    <location>
        <begin position="16"/>
        <end position="52"/>
    </location>
</feature>
<evidence type="ECO:0000256" key="1">
    <source>
        <dbReference type="SAM" id="MobiDB-lite"/>
    </source>
</evidence>
<evidence type="ECO:0000313" key="5">
    <source>
        <dbReference type="Proteomes" id="UP000008810"/>
    </source>
</evidence>
<proteinExistence type="predicted"/>
<dbReference type="OrthoDB" id="692668at2759"/>
<protein>
    <recommendedName>
        <fullName evidence="2">RIN4 pathogenic type III effector avirulence factor Avr cleavage site domain-containing protein</fullName>
    </recommendedName>
</protein>
<dbReference type="AlphaFoldDB" id="A0A0Q3EJM6"/>
<dbReference type="EMBL" id="CM000883">
    <property type="protein sequence ID" value="KQJ87894.1"/>
    <property type="molecule type" value="Genomic_DNA"/>
</dbReference>
<feature type="region of interest" description="Disordered" evidence="1">
    <location>
        <begin position="55"/>
        <end position="126"/>
    </location>
</feature>
<dbReference type="FunCoup" id="A0A0Q3EJM6">
    <property type="interactions" value="252"/>
</dbReference>
<accession>A0A0Q3EJM6</accession>
<organism evidence="3">
    <name type="scientific">Brachypodium distachyon</name>
    <name type="common">Purple false brome</name>
    <name type="synonym">Trachynia distachya</name>
    <dbReference type="NCBI Taxonomy" id="15368"/>
    <lineage>
        <taxon>Eukaryota</taxon>
        <taxon>Viridiplantae</taxon>
        <taxon>Streptophyta</taxon>
        <taxon>Embryophyta</taxon>
        <taxon>Tracheophyta</taxon>
        <taxon>Spermatophyta</taxon>
        <taxon>Magnoliopsida</taxon>
        <taxon>Liliopsida</taxon>
        <taxon>Poales</taxon>
        <taxon>Poaceae</taxon>
        <taxon>BOP clade</taxon>
        <taxon>Pooideae</taxon>
        <taxon>Stipodae</taxon>
        <taxon>Brachypodieae</taxon>
        <taxon>Brachypodium</taxon>
    </lineage>
</organism>
<dbReference type="Proteomes" id="UP000008810">
    <property type="component" value="Chromosome 4"/>
</dbReference>
<keyword evidence="5" id="KW-1185">Reference proteome</keyword>
<dbReference type="GeneID" id="100837412"/>
<reference evidence="3 4" key="1">
    <citation type="journal article" date="2010" name="Nature">
        <title>Genome sequencing and analysis of the model grass Brachypodium distachyon.</title>
        <authorList>
            <consortium name="International Brachypodium Initiative"/>
        </authorList>
    </citation>
    <scope>NUCLEOTIDE SEQUENCE [LARGE SCALE GENOMIC DNA]</scope>
    <source>
        <strain evidence="3 4">Bd21</strain>
    </source>
</reference>
<evidence type="ECO:0000313" key="3">
    <source>
        <dbReference type="EMBL" id="KQJ87894.1"/>
    </source>
</evidence>
<dbReference type="Pfam" id="PF05627">
    <property type="entry name" value="AvrRpt-cleavage"/>
    <property type="match status" value="1"/>
</dbReference>
<name>A0A0Q3EJM6_BRADI</name>
<gene>
    <name evidence="4" type="primary">LOC100837412</name>
    <name evidence="3" type="ORF">BRADI_4g14125v3</name>
</gene>
<evidence type="ECO:0000313" key="4">
    <source>
        <dbReference type="EnsemblPlants" id="KQJ87894"/>
    </source>
</evidence>
<feature type="compositionally biased region" description="Basic and acidic residues" evidence="1">
    <location>
        <begin position="92"/>
        <end position="108"/>
    </location>
</feature>
<feature type="region of interest" description="Disordered" evidence="1">
    <location>
        <begin position="1"/>
        <end position="28"/>
    </location>
</feature>
<dbReference type="RefSeq" id="XP_014757980.1">
    <property type="nucleotide sequence ID" value="XM_014902494.2"/>
</dbReference>